<evidence type="ECO:0000313" key="3">
    <source>
        <dbReference type="Proteomes" id="UP001500034"/>
    </source>
</evidence>
<feature type="transmembrane region" description="Helical" evidence="1">
    <location>
        <begin position="39"/>
        <end position="64"/>
    </location>
</feature>
<accession>A0ABP7NW69</accession>
<name>A0ABP7NW69_9ACTN</name>
<keyword evidence="1" id="KW-1133">Transmembrane helix</keyword>
<reference evidence="3" key="1">
    <citation type="journal article" date="2019" name="Int. J. Syst. Evol. Microbiol.">
        <title>The Global Catalogue of Microorganisms (GCM) 10K type strain sequencing project: providing services to taxonomists for standard genome sequencing and annotation.</title>
        <authorList>
            <consortium name="The Broad Institute Genomics Platform"/>
            <consortium name="The Broad Institute Genome Sequencing Center for Infectious Disease"/>
            <person name="Wu L."/>
            <person name="Ma J."/>
        </authorList>
    </citation>
    <scope>NUCLEOTIDE SEQUENCE [LARGE SCALE GENOMIC DNA]</scope>
    <source>
        <strain evidence="3">JCM 17027</strain>
    </source>
</reference>
<sequence length="93" mass="9383">MPSQRARASRYTPPVGLGAGFGAGFLAAAFLAGAFLAGAFFATAFFAGAFAGAAAFFAGCFLAAEGREAIGVRLPGEAAVDTCAHRFTRSCRP</sequence>
<dbReference type="EMBL" id="BAABCQ010000007">
    <property type="protein sequence ID" value="GAA3955312.1"/>
    <property type="molecule type" value="Genomic_DNA"/>
</dbReference>
<keyword evidence="3" id="KW-1185">Reference proteome</keyword>
<gene>
    <name evidence="2" type="ORF">GCM10022384_05830</name>
</gene>
<keyword evidence="1" id="KW-0472">Membrane</keyword>
<evidence type="ECO:0000256" key="1">
    <source>
        <dbReference type="SAM" id="Phobius"/>
    </source>
</evidence>
<protein>
    <submittedName>
        <fullName evidence="2">Uncharacterized protein</fullName>
    </submittedName>
</protein>
<evidence type="ECO:0000313" key="2">
    <source>
        <dbReference type="EMBL" id="GAA3955312.1"/>
    </source>
</evidence>
<feature type="transmembrane region" description="Helical" evidence="1">
    <location>
        <begin position="12"/>
        <end position="33"/>
    </location>
</feature>
<organism evidence="2 3">
    <name type="scientific">Streptomyces marokkonensis</name>
    <dbReference type="NCBI Taxonomy" id="324855"/>
    <lineage>
        <taxon>Bacteria</taxon>
        <taxon>Bacillati</taxon>
        <taxon>Actinomycetota</taxon>
        <taxon>Actinomycetes</taxon>
        <taxon>Kitasatosporales</taxon>
        <taxon>Streptomycetaceae</taxon>
        <taxon>Streptomyces</taxon>
    </lineage>
</organism>
<comment type="caution">
    <text evidence="2">The sequence shown here is derived from an EMBL/GenBank/DDBJ whole genome shotgun (WGS) entry which is preliminary data.</text>
</comment>
<keyword evidence="1" id="KW-0812">Transmembrane</keyword>
<proteinExistence type="predicted"/>
<dbReference type="Proteomes" id="UP001500034">
    <property type="component" value="Unassembled WGS sequence"/>
</dbReference>